<reference evidence="1" key="1">
    <citation type="submission" date="2019-10" db="EMBL/GenBank/DDBJ databases">
        <authorList>
            <consortium name="DOE Joint Genome Institute"/>
            <person name="Kuo A."/>
            <person name="Miyauchi S."/>
            <person name="Kiss E."/>
            <person name="Drula E."/>
            <person name="Kohler A."/>
            <person name="Sanchez-Garcia M."/>
            <person name="Andreopoulos B."/>
            <person name="Barry K.W."/>
            <person name="Bonito G."/>
            <person name="Buee M."/>
            <person name="Carver A."/>
            <person name="Chen C."/>
            <person name="Cichocki N."/>
            <person name="Clum A."/>
            <person name="Culley D."/>
            <person name="Crous P.W."/>
            <person name="Fauchery L."/>
            <person name="Girlanda M."/>
            <person name="Hayes R."/>
            <person name="Keri Z."/>
            <person name="Labutti K."/>
            <person name="Lipzen A."/>
            <person name="Lombard V."/>
            <person name="Magnuson J."/>
            <person name="Maillard F."/>
            <person name="Morin E."/>
            <person name="Murat C."/>
            <person name="Nolan M."/>
            <person name="Ohm R."/>
            <person name="Pangilinan J."/>
            <person name="Pereira M."/>
            <person name="Perotto S."/>
            <person name="Peter M."/>
            <person name="Riley R."/>
            <person name="Sitrit Y."/>
            <person name="Stielow B."/>
            <person name="Szollosi G."/>
            <person name="Zifcakova L."/>
            <person name="Stursova M."/>
            <person name="Spatafora J.W."/>
            <person name="Tedersoo L."/>
            <person name="Vaario L.-M."/>
            <person name="Yamada A."/>
            <person name="Yan M."/>
            <person name="Wang P."/>
            <person name="Xu J."/>
            <person name="Bruns T."/>
            <person name="Baldrian P."/>
            <person name="Vilgalys R."/>
            <person name="Henrissat B."/>
            <person name="Grigoriev I.V."/>
            <person name="Hibbett D."/>
            <person name="Nagy L.G."/>
            <person name="Martin F.M."/>
        </authorList>
    </citation>
    <scope>NUCLEOTIDE SEQUENCE</scope>
    <source>
        <strain evidence="1">P2</strain>
    </source>
</reference>
<keyword evidence="2" id="KW-1185">Reference proteome</keyword>
<evidence type="ECO:0000313" key="1">
    <source>
        <dbReference type="EMBL" id="KAF9649956.1"/>
    </source>
</evidence>
<dbReference type="EMBL" id="MU117991">
    <property type="protein sequence ID" value="KAF9649956.1"/>
    <property type="molecule type" value="Genomic_DNA"/>
</dbReference>
<sequence>MRFVPTLGHFRSTYTELPGPGGYSSYLLTTLRIWKSPIMLESSLHTHHTYKVLVSHVPFIRHPKVWRSLQRDRCSVGGSVEGSCSVRELPGRWQFRRVLLGWQLVAELANEKRFIPSRYTANLCISRPRISGNLVGCRWDPTPQVAQPDRESSIPLSRIAGSPLSVLRQSL</sequence>
<gene>
    <name evidence="1" type="ORF">BDM02DRAFT_1705442</name>
</gene>
<evidence type="ECO:0000313" key="2">
    <source>
        <dbReference type="Proteomes" id="UP000886501"/>
    </source>
</evidence>
<protein>
    <submittedName>
        <fullName evidence="1">Uncharacterized protein</fullName>
    </submittedName>
</protein>
<proteinExistence type="predicted"/>
<name>A0ACB6ZJW1_THEGA</name>
<organism evidence="1 2">
    <name type="scientific">Thelephora ganbajun</name>
    <name type="common">Ganba fungus</name>
    <dbReference type="NCBI Taxonomy" id="370292"/>
    <lineage>
        <taxon>Eukaryota</taxon>
        <taxon>Fungi</taxon>
        <taxon>Dikarya</taxon>
        <taxon>Basidiomycota</taxon>
        <taxon>Agaricomycotina</taxon>
        <taxon>Agaricomycetes</taxon>
        <taxon>Thelephorales</taxon>
        <taxon>Thelephoraceae</taxon>
        <taxon>Thelephora</taxon>
    </lineage>
</organism>
<reference evidence="1" key="2">
    <citation type="journal article" date="2020" name="Nat. Commun.">
        <title>Large-scale genome sequencing of mycorrhizal fungi provides insights into the early evolution of symbiotic traits.</title>
        <authorList>
            <person name="Miyauchi S."/>
            <person name="Kiss E."/>
            <person name="Kuo A."/>
            <person name="Drula E."/>
            <person name="Kohler A."/>
            <person name="Sanchez-Garcia M."/>
            <person name="Morin E."/>
            <person name="Andreopoulos B."/>
            <person name="Barry K.W."/>
            <person name="Bonito G."/>
            <person name="Buee M."/>
            <person name="Carver A."/>
            <person name="Chen C."/>
            <person name="Cichocki N."/>
            <person name="Clum A."/>
            <person name="Culley D."/>
            <person name="Crous P.W."/>
            <person name="Fauchery L."/>
            <person name="Girlanda M."/>
            <person name="Hayes R.D."/>
            <person name="Keri Z."/>
            <person name="LaButti K."/>
            <person name="Lipzen A."/>
            <person name="Lombard V."/>
            <person name="Magnuson J."/>
            <person name="Maillard F."/>
            <person name="Murat C."/>
            <person name="Nolan M."/>
            <person name="Ohm R.A."/>
            <person name="Pangilinan J."/>
            <person name="Pereira M.F."/>
            <person name="Perotto S."/>
            <person name="Peter M."/>
            <person name="Pfister S."/>
            <person name="Riley R."/>
            <person name="Sitrit Y."/>
            <person name="Stielow J.B."/>
            <person name="Szollosi G."/>
            <person name="Zifcakova L."/>
            <person name="Stursova M."/>
            <person name="Spatafora J.W."/>
            <person name="Tedersoo L."/>
            <person name="Vaario L.M."/>
            <person name="Yamada A."/>
            <person name="Yan M."/>
            <person name="Wang P."/>
            <person name="Xu J."/>
            <person name="Bruns T."/>
            <person name="Baldrian P."/>
            <person name="Vilgalys R."/>
            <person name="Dunand C."/>
            <person name="Henrissat B."/>
            <person name="Grigoriev I.V."/>
            <person name="Hibbett D."/>
            <person name="Nagy L.G."/>
            <person name="Martin F.M."/>
        </authorList>
    </citation>
    <scope>NUCLEOTIDE SEQUENCE</scope>
    <source>
        <strain evidence="1">P2</strain>
    </source>
</reference>
<comment type="caution">
    <text evidence="1">The sequence shown here is derived from an EMBL/GenBank/DDBJ whole genome shotgun (WGS) entry which is preliminary data.</text>
</comment>
<accession>A0ACB6ZJW1</accession>
<dbReference type="Proteomes" id="UP000886501">
    <property type="component" value="Unassembled WGS sequence"/>
</dbReference>